<evidence type="ECO:0000256" key="6">
    <source>
        <dbReference type="PIRNR" id="PIRNR038193"/>
    </source>
</evidence>
<feature type="active site" description="Proton donor" evidence="7">
    <location>
        <position position="131"/>
    </location>
</feature>
<dbReference type="EC" id="3.2.1.35" evidence="10"/>
<evidence type="ECO:0000256" key="7">
    <source>
        <dbReference type="PIRSR" id="PIRSR038193-1"/>
    </source>
</evidence>
<evidence type="ECO:0000256" key="1">
    <source>
        <dbReference type="ARBA" id="ARBA00000251"/>
    </source>
</evidence>
<feature type="signal peptide" evidence="11">
    <location>
        <begin position="1"/>
        <end position="19"/>
    </location>
</feature>
<accession>A0A3Q2XU96</accession>
<feature type="disulfide bond" evidence="9">
    <location>
        <begin position="422"/>
        <end position="428"/>
    </location>
</feature>
<evidence type="ECO:0000313" key="12">
    <source>
        <dbReference type="Ensembl" id="ENSHCOP00000007817.1"/>
    </source>
</evidence>
<dbReference type="Pfam" id="PF01630">
    <property type="entry name" value="Glyco_hydro_56"/>
    <property type="match status" value="1"/>
</dbReference>
<comment type="similarity">
    <text evidence="2 6 10">Belongs to the glycosyl hydrolase 56 family.</text>
</comment>
<proteinExistence type="inferred from homology"/>
<dbReference type="InterPro" id="IPR018155">
    <property type="entry name" value="Hyaluronidase"/>
</dbReference>
<reference evidence="12" key="2">
    <citation type="submission" date="2025-09" db="UniProtKB">
        <authorList>
            <consortium name="Ensembl"/>
        </authorList>
    </citation>
    <scope>IDENTIFICATION</scope>
</reference>
<keyword evidence="5 10" id="KW-0326">Glycosidase</keyword>
<sequence length="475" mass="54632">MFLHLLSCVIMSLIPAASTLAPTEPPLIPKHPFVTVWNARTERCQHLDIPLDTAAFQAVTTPASVPGQFLTIFYEDRLGLYPKIDPASRTRREGGVPQNGNLTAHLLKARRQIDHYIAEDESPGLAVIDWESWRPLWAQNWGSKRIYQKLSMANALQASPFLSLNEISQLAVDQFQRAGRSFMERTIQLGVRERPSRRWGFYLFPYCYNYNWDRPGYTGRCSAKKERNDELSWLWNESTALYPSIYLEAALRDSAQARLFVRHRLVEAARVSRLANGSYAVPVYPYVRPVYKDSKDEYMSEMDLVSTIGEAAALGAAGVISWGDMDVTDSEDSCFDARRHLEDVMNPYILNVSTASEMCSDALCQNRGRCVRKRWDDDVYLHLDPRRHRIQRRRRGGPLAVIGGGLSQDDVDWFDRHFDCMCYDERPCRSTKDVNAVQDNRYAKMTATSDHCNWYSQWELAVTLTSDHRVWRRLL</sequence>
<dbReference type="InterPro" id="IPR017853">
    <property type="entry name" value="GH"/>
</dbReference>
<feature type="glycosylation site" description="N-linked (GlcNAc...) asparagine" evidence="8">
    <location>
        <position position="351"/>
    </location>
</feature>
<feature type="disulfide bond" evidence="9">
    <location>
        <begin position="359"/>
        <end position="370"/>
    </location>
</feature>
<evidence type="ECO:0000256" key="2">
    <source>
        <dbReference type="ARBA" id="ARBA00008871"/>
    </source>
</evidence>
<dbReference type="GO" id="GO:0005975">
    <property type="term" value="P:carbohydrate metabolic process"/>
    <property type="evidence" value="ECO:0007669"/>
    <property type="project" value="UniProtKB-UniRule"/>
</dbReference>
<comment type="catalytic activity">
    <reaction evidence="1 10">
        <text>Random hydrolysis of (1-&gt;4)-linkages between N-acetyl-beta-D-glucosamine and D-glucuronate residues in hyaluronate.</text>
        <dbReference type="EC" id="3.2.1.35"/>
    </reaction>
</comment>
<evidence type="ECO:0000256" key="10">
    <source>
        <dbReference type="RuleBase" id="RU610713"/>
    </source>
</evidence>
<feature type="disulfide bond" evidence="9">
    <location>
        <begin position="44"/>
        <end position="334"/>
    </location>
</feature>
<evidence type="ECO:0000313" key="13">
    <source>
        <dbReference type="Proteomes" id="UP000264820"/>
    </source>
</evidence>
<organism evidence="12 13">
    <name type="scientific">Hippocampus comes</name>
    <name type="common">Tiger tail seahorse</name>
    <dbReference type="NCBI Taxonomy" id="109280"/>
    <lineage>
        <taxon>Eukaryota</taxon>
        <taxon>Metazoa</taxon>
        <taxon>Chordata</taxon>
        <taxon>Craniata</taxon>
        <taxon>Vertebrata</taxon>
        <taxon>Euteleostomi</taxon>
        <taxon>Actinopterygii</taxon>
        <taxon>Neopterygii</taxon>
        <taxon>Teleostei</taxon>
        <taxon>Neoteleostei</taxon>
        <taxon>Acanthomorphata</taxon>
        <taxon>Syngnathiaria</taxon>
        <taxon>Syngnathiformes</taxon>
        <taxon>Syngnathoidei</taxon>
        <taxon>Syngnathidae</taxon>
        <taxon>Hippocampus</taxon>
    </lineage>
</organism>
<dbReference type="PANTHER" id="PTHR11769:SF20">
    <property type="entry name" value="HYALURONIDASE PH-20"/>
    <property type="match status" value="1"/>
</dbReference>
<dbReference type="GO" id="GO:0004415">
    <property type="term" value="F:hyalurononglucosaminidase activity"/>
    <property type="evidence" value="ECO:0007669"/>
    <property type="project" value="UniProtKB-UniRule"/>
</dbReference>
<feature type="disulfide bond" evidence="9">
    <location>
        <begin position="364"/>
        <end position="420"/>
    </location>
</feature>
<dbReference type="AlphaFoldDB" id="A0A3Q2XU96"/>
<keyword evidence="13" id="KW-1185">Reference proteome</keyword>
<dbReference type="InterPro" id="IPR013785">
    <property type="entry name" value="Aldolase_TIM"/>
</dbReference>
<reference evidence="12" key="1">
    <citation type="submission" date="2025-08" db="UniProtKB">
        <authorList>
            <consortium name="Ensembl"/>
        </authorList>
    </citation>
    <scope>IDENTIFICATION</scope>
</reference>
<evidence type="ECO:0000256" key="4">
    <source>
        <dbReference type="ARBA" id="ARBA00023157"/>
    </source>
</evidence>
<dbReference type="PANTHER" id="PTHR11769">
    <property type="entry name" value="HYALURONIDASE"/>
    <property type="match status" value="1"/>
</dbReference>
<dbReference type="PIRSF" id="PIRSF038193">
    <property type="entry name" value="Hyaluronidase"/>
    <property type="match status" value="1"/>
</dbReference>
<evidence type="ECO:0000256" key="9">
    <source>
        <dbReference type="PIRSR" id="PIRSR038193-3"/>
    </source>
</evidence>
<evidence type="ECO:0000256" key="11">
    <source>
        <dbReference type="SAM" id="SignalP"/>
    </source>
</evidence>
<keyword evidence="4 9" id="KW-1015">Disulfide bond</keyword>
<name>A0A3Q2XU96_HIPCM</name>
<dbReference type="STRING" id="109280.ENSHCOP00000007817"/>
<dbReference type="GO" id="GO:0030214">
    <property type="term" value="P:hyaluronan catabolic process"/>
    <property type="evidence" value="ECO:0007669"/>
    <property type="project" value="TreeGrafter"/>
</dbReference>
<keyword evidence="3 10" id="KW-0378">Hydrolase</keyword>
<keyword evidence="11" id="KW-0732">Signal</keyword>
<dbReference type="Proteomes" id="UP000264820">
    <property type="component" value="Unplaced"/>
</dbReference>
<dbReference type="SUPFAM" id="SSF51445">
    <property type="entry name" value="(Trans)glycosidases"/>
    <property type="match status" value="1"/>
</dbReference>
<dbReference type="Gene3D" id="3.20.20.70">
    <property type="entry name" value="Aldolase class I"/>
    <property type="match status" value="1"/>
</dbReference>
<dbReference type="GO" id="GO:0001669">
    <property type="term" value="C:acrosomal vesicle"/>
    <property type="evidence" value="ECO:0007669"/>
    <property type="project" value="TreeGrafter"/>
</dbReference>
<evidence type="ECO:0000256" key="8">
    <source>
        <dbReference type="PIRSR" id="PIRSR038193-2"/>
    </source>
</evidence>
<feature type="chain" id="PRO_5018533617" description="Hyaluronidase" evidence="11">
    <location>
        <begin position="20"/>
        <end position="475"/>
    </location>
</feature>
<evidence type="ECO:0000256" key="5">
    <source>
        <dbReference type="ARBA" id="ARBA00023295"/>
    </source>
</evidence>
<evidence type="ECO:0000256" key="3">
    <source>
        <dbReference type="ARBA" id="ARBA00022801"/>
    </source>
</evidence>
<protein>
    <recommendedName>
        <fullName evidence="10">Hyaluronidase</fullName>
        <ecNumber evidence="10">3.2.1.35</ecNumber>
    </recommendedName>
</protein>
<dbReference type="Ensembl" id="ENSHCOT00000001356.1">
    <property type="protein sequence ID" value="ENSHCOP00000007817.1"/>
    <property type="gene ID" value="ENSHCOG00000000311.1"/>
</dbReference>
<dbReference type="FunFam" id="3.20.20.70:FF:000065">
    <property type="entry name" value="Hyaluronidase"/>
    <property type="match status" value="1"/>
</dbReference>
<dbReference type="GeneTree" id="ENSGT01020000230364"/>
<feature type="disulfide bond" evidence="9">
    <location>
        <begin position="207"/>
        <end position="221"/>
    </location>
</feature>
<dbReference type="PRINTS" id="PR00846">
    <property type="entry name" value="GLHYDRLASE56"/>
</dbReference>